<dbReference type="GO" id="GO:0016987">
    <property type="term" value="F:sigma factor activity"/>
    <property type="evidence" value="ECO:0007669"/>
    <property type="project" value="UniProtKB-KW"/>
</dbReference>
<keyword evidence="4" id="KW-0804">Transcription</keyword>
<dbReference type="Gene3D" id="1.10.10.10">
    <property type="entry name" value="Winged helix-like DNA-binding domain superfamily/Winged helix DNA-binding domain"/>
    <property type="match status" value="1"/>
</dbReference>
<evidence type="ECO:0000256" key="1">
    <source>
        <dbReference type="ARBA" id="ARBA00010641"/>
    </source>
</evidence>
<dbReference type="SUPFAM" id="SSF88946">
    <property type="entry name" value="Sigma2 domain of RNA polymerase sigma factors"/>
    <property type="match status" value="1"/>
</dbReference>
<dbReference type="InterPro" id="IPR014331">
    <property type="entry name" value="RNA_pol_sigma70_ECF_RHOBA"/>
</dbReference>
<feature type="domain" description="RNA polymerase sigma-70 region 2" evidence="5">
    <location>
        <begin position="3"/>
        <end position="70"/>
    </location>
</feature>
<dbReference type="SUPFAM" id="SSF88659">
    <property type="entry name" value="Sigma3 and sigma4 domains of RNA polymerase sigma factors"/>
    <property type="match status" value="1"/>
</dbReference>
<evidence type="ECO:0000313" key="8">
    <source>
        <dbReference type="Proteomes" id="UP000638014"/>
    </source>
</evidence>
<feature type="domain" description="RNA polymerase sigma factor 70 region 4 type 2" evidence="6">
    <location>
        <begin position="108"/>
        <end position="159"/>
    </location>
</feature>
<dbReference type="InterPro" id="IPR013324">
    <property type="entry name" value="RNA_pol_sigma_r3/r4-like"/>
</dbReference>
<dbReference type="Proteomes" id="UP000638014">
    <property type="component" value="Unassembled WGS sequence"/>
</dbReference>
<evidence type="ECO:0000313" key="7">
    <source>
        <dbReference type="EMBL" id="MBD1388681.1"/>
    </source>
</evidence>
<dbReference type="Pfam" id="PF04542">
    <property type="entry name" value="Sigma70_r2"/>
    <property type="match status" value="1"/>
</dbReference>
<organism evidence="7 8">
    <name type="scientific">Neiella litorisoli</name>
    <dbReference type="NCBI Taxonomy" id="2771431"/>
    <lineage>
        <taxon>Bacteria</taxon>
        <taxon>Pseudomonadati</taxon>
        <taxon>Pseudomonadota</taxon>
        <taxon>Gammaproteobacteria</taxon>
        <taxon>Alteromonadales</taxon>
        <taxon>Echinimonadaceae</taxon>
        <taxon>Neiella</taxon>
    </lineage>
</organism>
<comment type="caution">
    <text evidence="7">The sequence shown here is derived from an EMBL/GenBank/DDBJ whole genome shotgun (WGS) entry which is preliminary data.</text>
</comment>
<evidence type="ECO:0000256" key="2">
    <source>
        <dbReference type="ARBA" id="ARBA00023015"/>
    </source>
</evidence>
<evidence type="ECO:0000259" key="5">
    <source>
        <dbReference type="Pfam" id="PF04542"/>
    </source>
</evidence>
<dbReference type="Gene3D" id="1.10.1740.10">
    <property type="match status" value="1"/>
</dbReference>
<protein>
    <submittedName>
        <fullName evidence="7">Sigma-70 family RNA polymerase sigma factor</fullName>
    </submittedName>
</protein>
<dbReference type="AlphaFoldDB" id="A0A8J6UFB5"/>
<dbReference type="InterPro" id="IPR013325">
    <property type="entry name" value="RNA_pol_sigma_r2"/>
</dbReference>
<dbReference type="PANTHER" id="PTHR43133">
    <property type="entry name" value="RNA POLYMERASE ECF-TYPE SIGMA FACTO"/>
    <property type="match status" value="1"/>
</dbReference>
<evidence type="ECO:0000259" key="6">
    <source>
        <dbReference type="Pfam" id="PF08281"/>
    </source>
</evidence>
<dbReference type="InterPro" id="IPR014284">
    <property type="entry name" value="RNA_pol_sigma-70_dom"/>
</dbReference>
<dbReference type="InterPro" id="IPR007627">
    <property type="entry name" value="RNA_pol_sigma70_r2"/>
</dbReference>
<keyword evidence="3" id="KW-0731">Sigma factor</keyword>
<keyword evidence="8" id="KW-1185">Reference proteome</keyword>
<dbReference type="GO" id="GO:0006352">
    <property type="term" value="P:DNA-templated transcription initiation"/>
    <property type="evidence" value="ECO:0007669"/>
    <property type="project" value="InterPro"/>
</dbReference>
<dbReference type="Pfam" id="PF08281">
    <property type="entry name" value="Sigma70_r4_2"/>
    <property type="match status" value="1"/>
</dbReference>
<dbReference type="InterPro" id="IPR039425">
    <property type="entry name" value="RNA_pol_sigma-70-like"/>
</dbReference>
<dbReference type="PANTHER" id="PTHR43133:SF51">
    <property type="entry name" value="RNA POLYMERASE SIGMA FACTOR"/>
    <property type="match status" value="1"/>
</dbReference>
<comment type="similarity">
    <text evidence="1">Belongs to the sigma-70 factor family. ECF subfamily.</text>
</comment>
<accession>A0A8J6UFB5</accession>
<evidence type="ECO:0000256" key="4">
    <source>
        <dbReference type="ARBA" id="ARBA00023163"/>
    </source>
</evidence>
<dbReference type="NCBIfam" id="TIGR02937">
    <property type="entry name" value="sigma70-ECF"/>
    <property type="match status" value="1"/>
</dbReference>
<proteinExistence type="inferred from homology"/>
<dbReference type="InterPro" id="IPR036388">
    <property type="entry name" value="WH-like_DNA-bd_sf"/>
</dbReference>
<gene>
    <name evidence="7" type="ORF">IC617_04495</name>
</gene>
<dbReference type="EMBL" id="JACXAF010000004">
    <property type="protein sequence ID" value="MBD1388681.1"/>
    <property type="molecule type" value="Genomic_DNA"/>
</dbReference>
<keyword evidence="2" id="KW-0805">Transcription regulation</keyword>
<evidence type="ECO:0000256" key="3">
    <source>
        <dbReference type="ARBA" id="ARBA00023082"/>
    </source>
</evidence>
<name>A0A8J6UFB5_9GAMM</name>
<reference evidence="7" key="1">
    <citation type="submission" date="2020-09" db="EMBL/GenBank/DDBJ databases">
        <title>A novel bacterium of genus Neiella, isolated from South China Sea.</title>
        <authorList>
            <person name="Huang H."/>
            <person name="Mo K."/>
            <person name="Hu Y."/>
        </authorList>
    </citation>
    <scope>NUCLEOTIDE SEQUENCE</scope>
    <source>
        <strain evidence="7">HB171785</strain>
    </source>
</reference>
<dbReference type="NCBIfam" id="TIGR02989">
    <property type="entry name" value="Sig-70_gvs1"/>
    <property type="match status" value="1"/>
</dbReference>
<sequence length="172" mass="20075">MALFNADKNRLYTYIYAFVTNRAAADDIFQETSMALWKDFAKFELGTNFSKWANGIAFNRVCDYRRKHKRLTLGLSDSFLDELQQDVAAMDSETMDSDVHQQEQQWHRLEHCCALLPSTLKQIYTRFYVNNLKAQQIADDTGRSIHAIRKAIHKLRKKLFDCIEPKLDGDCQ</sequence>
<dbReference type="InterPro" id="IPR013249">
    <property type="entry name" value="RNA_pol_sigma70_r4_t2"/>
</dbReference>
<dbReference type="GO" id="GO:0003677">
    <property type="term" value="F:DNA binding"/>
    <property type="evidence" value="ECO:0007669"/>
    <property type="project" value="InterPro"/>
</dbReference>